<feature type="chain" id="PRO_5007899595" evidence="2">
    <location>
        <begin position="27"/>
        <end position="242"/>
    </location>
</feature>
<reference evidence="3" key="1">
    <citation type="submission" date="2016-03" db="EMBL/GenBank/DDBJ databases">
        <title>Partial sequence of psychrophilic Colwellia sp.</title>
        <authorList>
            <person name="Pankowski J.A."/>
            <person name="Leong J.S."/>
            <person name="Nano F.E."/>
        </authorList>
    </citation>
    <scope>NUCLEOTIDE SEQUENCE</scope>
    <source>
        <strain evidence="3">C1</strain>
    </source>
</reference>
<dbReference type="GO" id="GO:0009279">
    <property type="term" value="C:cell outer membrane"/>
    <property type="evidence" value="ECO:0007669"/>
    <property type="project" value="InterPro"/>
</dbReference>
<comment type="similarity">
    <text evidence="1">Belongs to the nucleoside-specific channel-forming outer membrane porin (Tsx) (TC 1.B.10) family.</text>
</comment>
<name>A0A168PGY3_9GAMM</name>
<keyword evidence="2" id="KW-0732">Signal</keyword>
<dbReference type="Gene3D" id="2.40.230.20">
    <property type="entry name" value="Nucleoside-specific channel-forming protein, Tsx-like"/>
    <property type="match status" value="1"/>
</dbReference>
<organism evidence="3">
    <name type="scientific">Colwellia sp. C1</name>
    <dbReference type="NCBI Taxonomy" id="1737566"/>
    <lineage>
        <taxon>Bacteria</taxon>
        <taxon>Pseudomonadati</taxon>
        <taxon>Pseudomonadota</taxon>
        <taxon>Gammaproteobacteria</taxon>
        <taxon>Alteromonadales</taxon>
        <taxon>Colwelliaceae</taxon>
        <taxon>Colwellia</taxon>
    </lineage>
</organism>
<dbReference type="InterPro" id="IPR036777">
    <property type="entry name" value="Channel_Tsx-like_sf"/>
</dbReference>
<sequence length="242" mass="27394">MSNFKKMALPIVSIFTSLTFSSMASAEMQWSDYSLSYLTSDQYEVGDDSRQFLTVEHASGHTWGDTFFFLDRSKYDDGTLENYAEFSPRLSLGYVTGSDLSFGIVSDVYVATTWEMGESFDNYLIGLGVSLSIPGFNYFTANVYQANNMLWDNDQMLTITWAKGFKLGSAEFLYDGFIDWSTSSDSQASEMNFTSQLKYNVGKVFNTKSPVYVGIEYAHWNNKFGISGVDERSISLMAKWHF</sequence>
<dbReference type="AlphaFoldDB" id="A0A168PGY3"/>
<protein>
    <submittedName>
        <fullName evidence="3">Nucleoside-binding outer membrane protein</fullName>
    </submittedName>
</protein>
<accession>A0A168PGY3</accession>
<feature type="signal peptide" evidence="2">
    <location>
        <begin position="1"/>
        <end position="26"/>
    </location>
</feature>
<evidence type="ECO:0000313" key="3">
    <source>
        <dbReference type="EMBL" id="ANC57871.1"/>
    </source>
</evidence>
<proteinExistence type="inferred from homology"/>
<dbReference type="InterPro" id="IPR018013">
    <property type="entry name" value="Channel_Tsx-like"/>
</dbReference>
<dbReference type="EMBL" id="KU926705">
    <property type="protein sequence ID" value="ANC57871.1"/>
    <property type="molecule type" value="Genomic_DNA"/>
</dbReference>
<evidence type="ECO:0000256" key="1">
    <source>
        <dbReference type="ARBA" id="ARBA00008728"/>
    </source>
</evidence>
<dbReference type="SUPFAM" id="SSF111364">
    <property type="entry name" value="Tsx-like channel"/>
    <property type="match status" value="1"/>
</dbReference>
<dbReference type="Pfam" id="PF03502">
    <property type="entry name" value="Channel_Tsx"/>
    <property type="match status" value="1"/>
</dbReference>
<evidence type="ECO:0000256" key="2">
    <source>
        <dbReference type="SAM" id="SignalP"/>
    </source>
</evidence>